<proteinExistence type="predicted"/>
<comment type="caution">
    <text evidence="1">The sequence shown here is derived from an EMBL/GenBank/DDBJ whole genome shotgun (WGS) entry which is preliminary data.</text>
</comment>
<gene>
    <name evidence="1" type="ORF">LZ012_10370</name>
</gene>
<accession>A0ABS9K2K8</accession>
<dbReference type="RefSeq" id="WP_275710435.1">
    <property type="nucleotide sequence ID" value="NZ_JAKLTN010000002.1"/>
</dbReference>
<organism evidence="1 2">
    <name type="scientific">Dechloromonas hankyongensis</name>
    <dbReference type="NCBI Taxonomy" id="2908002"/>
    <lineage>
        <taxon>Bacteria</taxon>
        <taxon>Pseudomonadati</taxon>
        <taxon>Pseudomonadota</taxon>
        <taxon>Betaproteobacteria</taxon>
        <taxon>Rhodocyclales</taxon>
        <taxon>Azonexaceae</taxon>
        <taxon>Dechloromonas</taxon>
    </lineage>
</organism>
<dbReference type="Pfam" id="PF02635">
    <property type="entry name" value="DsrE"/>
    <property type="match status" value="1"/>
</dbReference>
<dbReference type="InterPro" id="IPR027396">
    <property type="entry name" value="DsrEFH-like"/>
</dbReference>
<reference evidence="1" key="1">
    <citation type="submission" date="2022-01" db="EMBL/GenBank/DDBJ databases">
        <authorList>
            <person name="Jo J.-H."/>
            <person name="Im W.-T."/>
        </authorList>
    </citation>
    <scope>NUCLEOTIDE SEQUENCE</scope>
    <source>
        <strain evidence="1">XY25</strain>
    </source>
</reference>
<dbReference type="SUPFAM" id="SSF75169">
    <property type="entry name" value="DsrEFH-like"/>
    <property type="match status" value="1"/>
</dbReference>
<evidence type="ECO:0000313" key="1">
    <source>
        <dbReference type="EMBL" id="MCG2577397.1"/>
    </source>
</evidence>
<protein>
    <submittedName>
        <fullName evidence="1">DsrE family protein</fullName>
    </submittedName>
</protein>
<name>A0ABS9K2K8_9RHOO</name>
<dbReference type="Gene3D" id="3.40.1260.10">
    <property type="entry name" value="DsrEFH-like"/>
    <property type="match status" value="1"/>
</dbReference>
<dbReference type="EMBL" id="JAKLTN010000002">
    <property type="protein sequence ID" value="MCG2577397.1"/>
    <property type="molecule type" value="Genomic_DNA"/>
</dbReference>
<evidence type="ECO:0000313" key="2">
    <source>
        <dbReference type="Proteomes" id="UP001165384"/>
    </source>
</evidence>
<dbReference type="InterPro" id="IPR003787">
    <property type="entry name" value="Sulphur_relay_DsrE/F-like"/>
</dbReference>
<dbReference type="Proteomes" id="UP001165384">
    <property type="component" value="Unassembled WGS sequence"/>
</dbReference>
<keyword evidence="2" id="KW-1185">Reference proteome</keyword>
<sequence length="124" mass="13236">MTDKLAILICTASAERPELYPTPLVHALAAHALDAEVEIHLAGPAVRLLVDGVADGLYPMPAREKSIGEFLGEVIAENIPLFACSMARAAWIADSETLIPQARAAGATAFIARTLDPAWRTLVY</sequence>